<keyword evidence="5 6" id="KW-0066">ATP synthesis</keyword>
<organism evidence="8 9">
    <name type="scientific">Methanobrevibacter arboriphilus</name>
    <dbReference type="NCBI Taxonomy" id="39441"/>
    <lineage>
        <taxon>Archaea</taxon>
        <taxon>Methanobacteriati</taxon>
        <taxon>Methanobacteriota</taxon>
        <taxon>Methanomada group</taxon>
        <taxon>Methanobacteria</taxon>
        <taxon>Methanobacteriales</taxon>
        <taxon>Methanobacteriaceae</taxon>
        <taxon>Methanobrevibacter</taxon>
    </lineage>
</organism>
<dbReference type="Gene3D" id="1.20.1690.10">
    <property type="entry name" value="V-type ATP synthase subunit C domain"/>
    <property type="match status" value="2"/>
</dbReference>
<dbReference type="InterPro" id="IPR014272">
    <property type="entry name" value="ATPase_V0-cplx_csu"/>
</dbReference>
<keyword evidence="6 7" id="KW-0472">Membrane</keyword>
<dbReference type="GO" id="GO:0042777">
    <property type="term" value="P:proton motive force-driven plasma membrane ATP synthesis"/>
    <property type="evidence" value="ECO:0007669"/>
    <property type="project" value="UniProtKB-UniRule"/>
</dbReference>
<comment type="similarity">
    <text evidence="1 6">Belongs to the V-ATPase V0D/AC39 subunit family.</text>
</comment>
<comment type="subcellular location">
    <subcellularLocation>
        <location evidence="6">Cell membrane</location>
        <topology evidence="6">Peripheral membrane protein</topology>
    </subcellularLocation>
</comment>
<evidence type="ECO:0000256" key="1">
    <source>
        <dbReference type="ARBA" id="ARBA00006709"/>
    </source>
</evidence>
<evidence type="ECO:0000256" key="3">
    <source>
        <dbReference type="ARBA" id="ARBA00022781"/>
    </source>
</evidence>
<dbReference type="NCBIfam" id="TIGR02923">
    <property type="entry name" value="AhaC"/>
    <property type="match status" value="1"/>
</dbReference>
<dbReference type="GO" id="GO:0033179">
    <property type="term" value="C:proton-transporting V-type ATPase, V0 domain"/>
    <property type="evidence" value="ECO:0007669"/>
    <property type="project" value="InterPro"/>
</dbReference>
<comment type="subunit">
    <text evidence="6">Has multiple subunits with at least A(3), B(3), C, D, E, F, H, I and proteolipid K(x).</text>
</comment>
<keyword evidence="2 6" id="KW-0813">Transport</keyword>
<dbReference type="PANTHER" id="PTHR38682:SF1">
    <property type="entry name" value="V-TYPE ATP SYNTHASE SUBUNIT C"/>
    <property type="match status" value="1"/>
</dbReference>
<dbReference type="Proteomes" id="UP000658733">
    <property type="component" value="Unassembled WGS sequence"/>
</dbReference>
<evidence type="ECO:0000256" key="2">
    <source>
        <dbReference type="ARBA" id="ARBA00022448"/>
    </source>
</evidence>
<keyword evidence="3 6" id="KW-0375">Hydrogen ion transport</keyword>
<keyword evidence="6" id="KW-1003">Cell membrane</keyword>
<dbReference type="NCBIfam" id="NF002267">
    <property type="entry name" value="PRK01198.1-3"/>
    <property type="match status" value="1"/>
</dbReference>
<dbReference type="HAMAP" id="MF_00314">
    <property type="entry name" value="ATP_synth_C_arch"/>
    <property type="match status" value="1"/>
</dbReference>
<dbReference type="GO" id="GO:0046961">
    <property type="term" value="F:proton-transporting ATPase activity, rotational mechanism"/>
    <property type="evidence" value="ECO:0007669"/>
    <property type="project" value="InterPro"/>
</dbReference>
<dbReference type="GO" id="GO:0046933">
    <property type="term" value="F:proton-transporting ATP synthase activity, rotational mechanism"/>
    <property type="evidence" value="ECO:0007669"/>
    <property type="project" value="UniProtKB-UniRule"/>
</dbReference>
<proteinExistence type="inferred from homology"/>
<protein>
    <recommendedName>
        <fullName evidence="6">A-type ATP synthase subunit C</fullName>
    </recommendedName>
</protein>
<comment type="function">
    <text evidence="6">Component of the A-type ATP synthase that produces ATP from ADP in the presence of a proton gradient across the membrane.</text>
</comment>
<dbReference type="AlphaFoldDB" id="A0A843AQT6"/>
<name>A0A843AQT6_METAZ</name>
<dbReference type="RefSeq" id="WP_278523345.1">
    <property type="nucleotide sequence ID" value="NZ_JADIIN010000056.1"/>
</dbReference>
<keyword evidence="4 6" id="KW-0406">Ion transport</keyword>
<evidence type="ECO:0000313" key="9">
    <source>
        <dbReference type="Proteomes" id="UP000658733"/>
    </source>
</evidence>
<dbReference type="Gene3D" id="1.10.132.50">
    <property type="entry name" value="ATP synthase (C/AC39) subunit, domain 3"/>
    <property type="match status" value="1"/>
</dbReference>
<feature type="transmembrane region" description="Helical" evidence="7">
    <location>
        <begin position="18"/>
        <end position="38"/>
    </location>
</feature>
<gene>
    <name evidence="6" type="primary">atpC</name>
    <name evidence="8" type="ORF">ISP01_06865</name>
</gene>
<comment type="caution">
    <text evidence="8">The sequence shown here is derived from an EMBL/GenBank/DDBJ whole genome shotgun (WGS) entry which is preliminary data.</text>
</comment>
<dbReference type="EMBL" id="JADIIN010000056">
    <property type="protein sequence ID" value="MBF4469110.1"/>
    <property type="molecule type" value="Genomic_DNA"/>
</dbReference>
<evidence type="ECO:0000256" key="7">
    <source>
        <dbReference type="SAM" id="Phobius"/>
    </source>
</evidence>
<dbReference type="PANTHER" id="PTHR38682">
    <property type="entry name" value="V-TYPE ATP SYNTHASE SUBUNIT C"/>
    <property type="match status" value="1"/>
</dbReference>
<dbReference type="Pfam" id="PF01992">
    <property type="entry name" value="vATP-synt_AC39"/>
    <property type="match status" value="1"/>
</dbReference>
<evidence type="ECO:0000313" key="8">
    <source>
        <dbReference type="EMBL" id="MBF4469110.1"/>
    </source>
</evidence>
<evidence type="ECO:0000256" key="5">
    <source>
        <dbReference type="ARBA" id="ARBA00023310"/>
    </source>
</evidence>
<dbReference type="InterPro" id="IPR044911">
    <property type="entry name" value="V-type_ATPase_csu/dsu_dom_3"/>
</dbReference>
<sequence length="384" mass="43051">MADELIGIINNLGIPTEAFLVIVILAFLAIGAVIVIVASRPVLDIYPYLQPNARVRARKGRLFNEKQLSEIIEADNIEEVTNYLRGFKDYADYVDKYPIEKALDVQLAESYNLISRIAPNSVKDTFSLLAKKVDISNIKSLIAAKEMGLSREETLNFLIPVGNHYETFEQLADVKTVSDVINGLDGTEYATLLEDALPAYNESKMVLPLESALDKYFLESILSKSAVATDNNSRLLHEFIGTQVDVANLKLIIRAKNDNLSFDEAGSFLIKSGYQIREWKMKDLLESDSVSDIVGRLEGTDYHEVLSESLPEYNEKNSLEVLEKALDNFVYQTAKSLSIQNTLGVGPIISYLTKKENEIKNLKLILRAKRDVNFSVSEIQEMLV</sequence>
<keyword evidence="7" id="KW-1133">Transmembrane helix</keyword>
<evidence type="ECO:0000256" key="6">
    <source>
        <dbReference type="HAMAP-Rule" id="MF_00314"/>
    </source>
</evidence>
<dbReference type="InterPro" id="IPR035067">
    <property type="entry name" value="V-type_ATPase_csu/dsu"/>
</dbReference>
<dbReference type="InterPro" id="IPR002843">
    <property type="entry name" value="ATPase_V0-cplx_csu/dsu"/>
</dbReference>
<evidence type="ECO:0000256" key="4">
    <source>
        <dbReference type="ARBA" id="ARBA00023065"/>
    </source>
</evidence>
<dbReference type="InterPro" id="IPR050873">
    <property type="entry name" value="V-ATPase_V0D/AC39_subunit"/>
</dbReference>
<accession>A0A843AQT6</accession>
<dbReference type="InterPro" id="IPR036079">
    <property type="entry name" value="ATPase_csu/dsu_sf"/>
</dbReference>
<dbReference type="SUPFAM" id="SSF103486">
    <property type="entry name" value="V-type ATP synthase subunit C"/>
    <property type="match status" value="1"/>
</dbReference>
<dbReference type="GO" id="GO:0005524">
    <property type="term" value="F:ATP binding"/>
    <property type="evidence" value="ECO:0007669"/>
    <property type="project" value="UniProtKB-UniRule"/>
</dbReference>
<keyword evidence="7" id="KW-0812">Transmembrane</keyword>
<dbReference type="GO" id="GO:0005886">
    <property type="term" value="C:plasma membrane"/>
    <property type="evidence" value="ECO:0007669"/>
    <property type="project" value="UniProtKB-SubCell"/>
</dbReference>
<reference evidence="8" key="1">
    <citation type="submission" date="2020-10" db="EMBL/GenBank/DDBJ databases">
        <title>Dehalococcoides mccartyi of a TCE/Cr reducing biochatode.</title>
        <authorList>
            <person name="Matturro B."/>
        </authorList>
    </citation>
    <scope>NUCLEOTIDE SEQUENCE</scope>
    <source>
        <strain evidence="8">Bin4</strain>
    </source>
</reference>